<evidence type="ECO:0000259" key="2">
    <source>
        <dbReference type="PROSITE" id="PS00036"/>
    </source>
</evidence>
<dbReference type="PANTHER" id="PTHR21552">
    <property type="entry name" value="ADULT RETINA PROTEIN"/>
    <property type="match status" value="1"/>
</dbReference>
<dbReference type="GO" id="GO:0000981">
    <property type="term" value="F:DNA-binding transcription factor activity, RNA polymerase II-specific"/>
    <property type="evidence" value="ECO:0007669"/>
    <property type="project" value="TreeGrafter"/>
</dbReference>
<dbReference type="PANTHER" id="PTHR21552:SF2">
    <property type="entry name" value="CREB3 REGULATORY FACTOR"/>
    <property type="match status" value="1"/>
</dbReference>
<dbReference type="GO" id="GO:0000977">
    <property type="term" value="F:RNA polymerase II transcription regulatory region sequence-specific DNA binding"/>
    <property type="evidence" value="ECO:0007669"/>
    <property type="project" value="TreeGrafter"/>
</dbReference>
<dbReference type="GO" id="GO:0005634">
    <property type="term" value="C:nucleus"/>
    <property type="evidence" value="ECO:0007669"/>
    <property type="project" value="TreeGrafter"/>
</dbReference>
<evidence type="ECO:0000256" key="1">
    <source>
        <dbReference type="SAM" id="MobiDB-lite"/>
    </source>
</evidence>
<dbReference type="HOGENOM" id="CLU_018367_0_0_1"/>
<name>T1L549_TETUR</name>
<dbReference type="EnsemblMetazoa" id="tetur43g00160.1">
    <property type="protein sequence ID" value="tetur43g00160.1"/>
    <property type="gene ID" value="tetur43g00160"/>
</dbReference>
<feature type="region of interest" description="Disordered" evidence="1">
    <location>
        <begin position="207"/>
        <end position="231"/>
    </location>
</feature>
<dbReference type="GO" id="GO:0006986">
    <property type="term" value="P:response to unfolded protein"/>
    <property type="evidence" value="ECO:0007669"/>
    <property type="project" value="InterPro"/>
</dbReference>
<dbReference type="CDD" id="cd14809">
    <property type="entry name" value="bZIP_AUREO-like"/>
    <property type="match status" value="1"/>
</dbReference>
<dbReference type="eggNOG" id="ENOG502QTAK">
    <property type="taxonomic scope" value="Eukaryota"/>
</dbReference>
<reference evidence="4" key="1">
    <citation type="submission" date="2011-08" db="EMBL/GenBank/DDBJ databases">
        <authorList>
            <person name="Rombauts S."/>
        </authorList>
    </citation>
    <scope>NUCLEOTIDE SEQUENCE</scope>
    <source>
        <strain evidence="4">London</strain>
    </source>
</reference>
<feature type="region of interest" description="Disordered" evidence="1">
    <location>
        <begin position="140"/>
        <end position="171"/>
    </location>
</feature>
<dbReference type="STRING" id="32264.T1L549"/>
<evidence type="ECO:0000313" key="4">
    <source>
        <dbReference type="Proteomes" id="UP000015104"/>
    </source>
</evidence>
<organism evidence="3 4">
    <name type="scientific">Tetranychus urticae</name>
    <name type="common">Two-spotted spider mite</name>
    <dbReference type="NCBI Taxonomy" id="32264"/>
    <lineage>
        <taxon>Eukaryota</taxon>
        <taxon>Metazoa</taxon>
        <taxon>Ecdysozoa</taxon>
        <taxon>Arthropoda</taxon>
        <taxon>Chelicerata</taxon>
        <taxon>Arachnida</taxon>
        <taxon>Acari</taxon>
        <taxon>Acariformes</taxon>
        <taxon>Trombidiformes</taxon>
        <taxon>Prostigmata</taxon>
        <taxon>Eleutherengona</taxon>
        <taxon>Raphignathae</taxon>
        <taxon>Tetranychoidea</taxon>
        <taxon>Tetranychidae</taxon>
        <taxon>Tetranychus</taxon>
    </lineage>
</organism>
<dbReference type="AlphaFoldDB" id="T1L549"/>
<dbReference type="PROSITE" id="PS00036">
    <property type="entry name" value="BZIP_BASIC"/>
    <property type="match status" value="1"/>
</dbReference>
<sequence>MDRSLVTVSPDVSNVNNNNNNNFGGNVGLFYNQNYNGHYLNNNNLNNCNSNANVNSTNNCSIEDGFTFDDKLIDFDQDLDTLSLSLWQSEGFNGIGCEEPMKIEDIFQSDIADFTGGPTLAELNLVDDKLDSTDLDEYLANPPPTTTSTRDDVNTIGVVKPEPSPDDSKKTNTLESLNVFNNVNVPSNAIPLSADEVDQLVMLPAQPNVDPQIYDPPSNNNTPQPSPPPRHFLRVKRVLSPKSTEKQSSNPFTTSQDIIQQLEQVDIKPFIEDIKMPTATTSKDIFMGNNQNMASISPFPVLAIKQEPVSPQMDTSNFVLKYDNERIVESEGKSTDNEFRNSQTVYQPGPSPEYSTSRLRRRNNSNSTECSFSSHDEGFASQPEDNSDQENEDSDDESFYKDYDPKDLIGATTSEDCENRWALDMGRSRKTGQQRYFWQYNVQSKGPKGTRIVSLQDICNDPHVLMEAKDPVFSPDCSMEGVKHAGKARRGDGNDLTPNPKKLLMIGLELKKLSKIINELTPVAQVPVNVRNKSRKEKNKLASRACRLKKKAQHEANKIKLYGLQQEHKRMMNALNDIQHLANVVLEKGRSVHDGRLTDIFEDIVSAKGPKVKVAGNTADFVNTILDNVSAGISDGGLDKI</sequence>
<reference evidence="3" key="2">
    <citation type="submission" date="2015-06" db="UniProtKB">
        <authorList>
            <consortium name="EnsemblMetazoa"/>
        </authorList>
    </citation>
    <scope>IDENTIFICATION</scope>
</reference>
<dbReference type="InterPro" id="IPR039165">
    <property type="entry name" value="CREBRF"/>
</dbReference>
<evidence type="ECO:0000313" key="3">
    <source>
        <dbReference type="EnsemblMetazoa" id="tetur43g00160.1"/>
    </source>
</evidence>
<feature type="region of interest" description="Disordered" evidence="1">
    <location>
        <begin position="329"/>
        <end position="411"/>
    </location>
</feature>
<protein>
    <recommendedName>
        <fullName evidence="2">BZIP domain-containing protein</fullName>
    </recommendedName>
</protein>
<feature type="compositionally biased region" description="Acidic residues" evidence="1">
    <location>
        <begin position="385"/>
        <end position="397"/>
    </location>
</feature>
<feature type="domain" description="BZIP" evidence="2">
    <location>
        <begin position="535"/>
        <end position="549"/>
    </location>
</feature>
<dbReference type="InterPro" id="IPR004827">
    <property type="entry name" value="bZIP"/>
</dbReference>
<keyword evidence="4" id="KW-1185">Reference proteome</keyword>
<feature type="compositionally biased region" description="Basic and acidic residues" evidence="1">
    <location>
        <begin position="329"/>
        <end position="339"/>
    </location>
</feature>
<accession>T1L549</accession>
<feature type="compositionally biased region" description="Basic and acidic residues" evidence="1">
    <location>
        <begin position="398"/>
        <end position="407"/>
    </location>
</feature>
<proteinExistence type="predicted"/>
<dbReference type="Proteomes" id="UP000015104">
    <property type="component" value="Unassembled WGS sequence"/>
</dbReference>
<dbReference type="EMBL" id="CAEY01001221">
    <property type="status" value="NOT_ANNOTATED_CDS"/>
    <property type="molecule type" value="Genomic_DNA"/>
</dbReference>